<sequence length="115" mass="12939">MINETRRAPRRPVPAQVPVFDQMTEAPIGRLGNVSESGMLLLASVPVTDDALYQLRFPVPDRNGREVLIDVGAHLLWSEQAHAPGQSWAGFRFLTLGNEHRELLRHWIEHVLPAT</sequence>
<dbReference type="Proteomes" id="UP001209922">
    <property type="component" value="Unassembled WGS sequence"/>
</dbReference>
<reference evidence="2 3" key="1">
    <citation type="submission" date="2022-10" db="EMBL/GenBank/DDBJ databases">
        <title>Xanthomonas sp. H13-6.</title>
        <authorList>
            <person name="Liu X."/>
            <person name="Deng Z."/>
            <person name="Jiang Y."/>
            <person name="Yu T."/>
            <person name="Ai J."/>
        </authorList>
    </citation>
    <scope>NUCLEOTIDE SEQUENCE [LARGE SCALE GENOMIC DNA]</scope>
    <source>
        <strain evidence="2 3">H13-6</strain>
    </source>
</reference>
<evidence type="ECO:0000259" key="1">
    <source>
        <dbReference type="Pfam" id="PF07238"/>
    </source>
</evidence>
<evidence type="ECO:0000313" key="3">
    <source>
        <dbReference type="Proteomes" id="UP001209922"/>
    </source>
</evidence>
<gene>
    <name evidence="2" type="ORF">OK345_04960</name>
</gene>
<dbReference type="InterPro" id="IPR009875">
    <property type="entry name" value="PilZ_domain"/>
</dbReference>
<dbReference type="SUPFAM" id="SSF141371">
    <property type="entry name" value="PilZ domain-like"/>
    <property type="match status" value="1"/>
</dbReference>
<keyword evidence="3" id="KW-1185">Reference proteome</keyword>
<dbReference type="Gene3D" id="2.40.10.220">
    <property type="entry name" value="predicted glycosyltransferase like domains"/>
    <property type="match status" value="1"/>
</dbReference>
<dbReference type="EMBL" id="JAPCHY010000003">
    <property type="protein sequence ID" value="MCW4471858.1"/>
    <property type="molecule type" value="Genomic_DNA"/>
</dbReference>
<name>A0ABT3JTN9_9XANT</name>
<protein>
    <submittedName>
        <fullName evidence="2">PilZ domain-containing protein</fullName>
    </submittedName>
</protein>
<feature type="domain" description="PilZ" evidence="1">
    <location>
        <begin position="5"/>
        <end position="109"/>
    </location>
</feature>
<dbReference type="Pfam" id="PF07238">
    <property type="entry name" value="PilZ"/>
    <property type="match status" value="1"/>
</dbReference>
<dbReference type="RefSeq" id="WP_265126818.1">
    <property type="nucleotide sequence ID" value="NZ_JAPCHY010000003.1"/>
</dbReference>
<organism evidence="2 3">
    <name type="scientific">Xanthomonas chitinilytica</name>
    <dbReference type="NCBI Taxonomy" id="2989819"/>
    <lineage>
        <taxon>Bacteria</taxon>
        <taxon>Pseudomonadati</taxon>
        <taxon>Pseudomonadota</taxon>
        <taxon>Gammaproteobacteria</taxon>
        <taxon>Lysobacterales</taxon>
        <taxon>Lysobacteraceae</taxon>
        <taxon>Xanthomonas</taxon>
    </lineage>
</organism>
<comment type="caution">
    <text evidence="2">The sequence shown here is derived from an EMBL/GenBank/DDBJ whole genome shotgun (WGS) entry which is preliminary data.</text>
</comment>
<proteinExistence type="predicted"/>
<accession>A0ABT3JTN9</accession>
<evidence type="ECO:0000313" key="2">
    <source>
        <dbReference type="EMBL" id="MCW4471858.1"/>
    </source>
</evidence>